<reference evidence="10" key="1">
    <citation type="submission" date="2019-07" db="EMBL/GenBank/DDBJ databases">
        <title>De Novo Assembly of kiwifruit Actinidia rufa.</title>
        <authorList>
            <person name="Sugita-Konishi S."/>
            <person name="Sato K."/>
            <person name="Mori E."/>
            <person name="Abe Y."/>
            <person name="Kisaki G."/>
            <person name="Hamano K."/>
            <person name="Suezawa K."/>
            <person name="Otani M."/>
            <person name="Fukuda T."/>
            <person name="Manabe T."/>
            <person name="Gomi K."/>
            <person name="Tabuchi M."/>
            <person name="Akimitsu K."/>
            <person name="Kataoka I."/>
        </authorList>
    </citation>
    <scope>NUCLEOTIDE SEQUENCE [LARGE SCALE GENOMIC DNA]</scope>
    <source>
        <strain evidence="10">cv. Fuchu</strain>
    </source>
</reference>
<keyword evidence="5 7" id="KW-0472">Membrane</keyword>
<keyword evidence="3 8" id="KW-0732">Signal</keyword>
<feature type="chain" id="PRO_5029539688" evidence="8">
    <location>
        <begin position="22"/>
        <end position="172"/>
    </location>
</feature>
<keyword evidence="4 7" id="KW-1133">Transmembrane helix</keyword>
<dbReference type="EMBL" id="BJWL01000466">
    <property type="protein sequence ID" value="GFS46379.1"/>
    <property type="molecule type" value="Genomic_DNA"/>
</dbReference>
<evidence type="ECO:0000256" key="8">
    <source>
        <dbReference type="SAM" id="SignalP"/>
    </source>
</evidence>
<dbReference type="Proteomes" id="UP000585474">
    <property type="component" value="Unassembled WGS sequence"/>
</dbReference>
<dbReference type="GO" id="GO:0012505">
    <property type="term" value="C:endomembrane system"/>
    <property type="evidence" value="ECO:0007669"/>
    <property type="project" value="UniProtKB-SubCell"/>
</dbReference>
<keyword evidence="2 7" id="KW-0812">Transmembrane</keyword>
<evidence type="ECO:0000256" key="6">
    <source>
        <dbReference type="ARBA" id="ARBA00029467"/>
    </source>
</evidence>
<feature type="transmembrane region" description="Helical" evidence="7">
    <location>
        <begin position="130"/>
        <end position="151"/>
    </location>
</feature>
<evidence type="ECO:0000313" key="9">
    <source>
        <dbReference type="EMBL" id="GFS46379.1"/>
    </source>
</evidence>
<proteinExistence type="inferred from homology"/>
<evidence type="ECO:0000256" key="1">
    <source>
        <dbReference type="ARBA" id="ARBA00004127"/>
    </source>
</evidence>
<gene>
    <name evidence="9" type="ORF">Acr_00g0101860</name>
</gene>
<feature type="transmembrane region" description="Helical" evidence="7">
    <location>
        <begin position="88"/>
        <end position="110"/>
    </location>
</feature>
<name>A0A7J0E0A6_9ERIC</name>
<comment type="subcellular location">
    <subcellularLocation>
        <location evidence="1">Endomembrane system</location>
        <topology evidence="1">Multi-pass membrane protein</topology>
    </subcellularLocation>
</comment>
<dbReference type="Pfam" id="PF06749">
    <property type="entry name" value="DUF1218"/>
    <property type="match status" value="1"/>
</dbReference>
<evidence type="ECO:0000256" key="4">
    <source>
        <dbReference type="ARBA" id="ARBA00022989"/>
    </source>
</evidence>
<comment type="similarity">
    <text evidence="6">Belongs to the DESIGUAL family.</text>
</comment>
<dbReference type="OrthoDB" id="2015495at2759"/>
<evidence type="ECO:0000256" key="2">
    <source>
        <dbReference type="ARBA" id="ARBA00022692"/>
    </source>
</evidence>
<accession>A0A7J0E0A6</accession>
<feature type="signal peptide" evidence="8">
    <location>
        <begin position="1"/>
        <end position="21"/>
    </location>
</feature>
<evidence type="ECO:0000256" key="5">
    <source>
        <dbReference type="ARBA" id="ARBA00023136"/>
    </source>
</evidence>
<organism evidence="9 10">
    <name type="scientific">Actinidia rufa</name>
    <dbReference type="NCBI Taxonomy" id="165716"/>
    <lineage>
        <taxon>Eukaryota</taxon>
        <taxon>Viridiplantae</taxon>
        <taxon>Streptophyta</taxon>
        <taxon>Embryophyta</taxon>
        <taxon>Tracheophyta</taxon>
        <taxon>Spermatophyta</taxon>
        <taxon>Magnoliopsida</taxon>
        <taxon>eudicotyledons</taxon>
        <taxon>Gunneridae</taxon>
        <taxon>Pentapetalae</taxon>
        <taxon>asterids</taxon>
        <taxon>Ericales</taxon>
        <taxon>Actinidiaceae</taxon>
        <taxon>Actinidia</taxon>
    </lineage>
</organism>
<dbReference type="PANTHER" id="PTHR31769">
    <property type="entry name" value="OS07G0462200 PROTEIN-RELATED"/>
    <property type="match status" value="1"/>
</dbReference>
<keyword evidence="10" id="KW-1185">Reference proteome</keyword>
<evidence type="ECO:0000313" key="10">
    <source>
        <dbReference type="Proteomes" id="UP000585474"/>
    </source>
</evidence>
<evidence type="ECO:0000256" key="7">
    <source>
        <dbReference type="SAM" id="Phobius"/>
    </source>
</evidence>
<evidence type="ECO:0000256" key="3">
    <source>
        <dbReference type="ARBA" id="ARBA00022729"/>
    </source>
</evidence>
<dbReference type="InterPro" id="IPR009606">
    <property type="entry name" value="DEAL/Modifying_wall_lignin1/2"/>
</dbReference>
<dbReference type="InterPro" id="IPR052222">
    <property type="entry name" value="DESIGUAL"/>
</dbReference>
<sequence length="172" mass="18771">MTSIALLVVVFVFDLVAFALAVLAEQRRAKTSFYEDANGRYCIYQPEVATSLGVASLVLLLASQLLIMVATRCLCCGKALTPGTSRSLAIPLFVSCWVTFIIAEICLMAGTVENGYHSRHPPCKALRKGVFGSGAAFVIFTGVISELYYVYYSKATDDFVPDNVNELRMGIY</sequence>
<protein>
    <submittedName>
        <fullName evidence="9">Uncharacterized protein</fullName>
    </submittedName>
</protein>
<feature type="transmembrane region" description="Helical" evidence="7">
    <location>
        <begin position="48"/>
        <end position="67"/>
    </location>
</feature>
<comment type="caution">
    <text evidence="9">The sequence shown here is derived from an EMBL/GenBank/DDBJ whole genome shotgun (WGS) entry which is preliminary data.</text>
</comment>
<dbReference type="AlphaFoldDB" id="A0A7J0E0A6"/>